<organism evidence="2 3">
    <name type="scientific">Phytoactinopolyspora mesophila</name>
    <dbReference type="NCBI Taxonomy" id="2650750"/>
    <lineage>
        <taxon>Bacteria</taxon>
        <taxon>Bacillati</taxon>
        <taxon>Actinomycetota</taxon>
        <taxon>Actinomycetes</taxon>
        <taxon>Jiangellales</taxon>
        <taxon>Jiangellaceae</taxon>
        <taxon>Phytoactinopolyspora</taxon>
    </lineage>
</organism>
<feature type="domain" description="Mycothiol-dependent maleylpyruvate isomerase metal-binding" evidence="1">
    <location>
        <begin position="9"/>
        <end position="95"/>
    </location>
</feature>
<dbReference type="Gene3D" id="1.20.120.450">
    <property type="entry name" value="dinb family like domain"/>
    <property type="match status" value="1"/>
</dbReference>
<dbReference type="InterPro" id="IPR034660">
    <property type="entry name" value="DinB/YfiT-like"/>
</dbReference>
<accession>A0A7K3M315</accession>
<evidence type="ECO:0000259" key="1">
    <source>
        <dbReference type="Pfam" id="PF11716"/>
    </source>
</evidence>
<evidence type="ECO:0000313" key="2">
    <source>
        <dbReference type="EMBL" id="NDL56838.1"/>
    </source>
</evidence>
<comment type="caution">
    <text evidence="2">The sequence shown here is derived from an EMBL/GenBank/DDBJ whole genome shotgun (WGS) entry which is preliminary data.</text>
</comment>
<dbReference type="InterPro" id="IPR017520">
    <property type="entry name" value="CHP03086"/>
</dbReference>
<sequence length="182" mass="20269">MSEIADRHRRLAAAFTERVEAIPEQRWENPSPCPGWTARDVVGHVIEAGQSYFTLIGQEPPSGPPVDRDPVAAWVAVRDGVQAALEDPDTATTEYDGVFGRMTFENGINQLFCFDLLVHAWDLARATGLDERLDPHEVYAAFEMVKPMDDMLRGSGAFGPKVRPPREADQQTRFLAFLGRTV</sequence>
<dbReference type="EMBL" id="WLZY01000002">
    <property type="protein sequence ID" value="NDL56838.1"/>
    <property type="molecule type" value="Genomic_DNA"/>
</dbReference>
<dbReference type="GO" id="GO:0046872">
    <property type="term" value="F:metal ion binding"/>
    <property type="evidence" value="ECO:0007669"/>
    <property type="project" value="InterPro"/>
</dbReference>
<dbReference type="Pfam" id="PF11716">
    <property type="entry name" value="MDMPI_N"/>
    <property type="match status" value="1"/>
</dbReference>
<dbReference type="SUPFAM" id="SSF109854">
    <property type="entry name" value="DinB/YfiT-like putative metalloenzymes"/>
    <property type="match status" value="1"/>
</dbReference>
<dbReference type="AlphaFoldDB" id="A0A7K3M315"/>
<evidence type="ECO:0000313" key="3">
    <source>
        <dbReference type="Proteomes" id="UP000460435"/>
    </source>
</evidence>
<keyword evidence="3" id="KW-1185">Reference proteome</keyword>
<reference evidence="2 3" key="1">
    <citation type="submission" date="2019-11" db="EMBL/GenBank/DDBJ databases">
        <authorList>
            <person name="Li X.-J."/>
            <person name="Feng X.-M."/>
        </authorList>
    </citation>
    <scope>NUCLEOTIDE SEQUENCE [LARGE SCALE GENOMIC DNA]</scope>
    <source>
        <strain evidence="2 3">XMNu-373</strain>
    </source>
</reference>
<name>A0A7K3M315_9ACTN</name>
<dbReference type="RefSeq" id="WP_162449541.1">
    <property type="nucleotide sequence ID" value="NZ_WLZY01000002.1"/>
</dbReference>
<dbReference type="InterPro" id="IPR017517">
    <property type="entry name" value="Maleyloyr_isom"/>
</dbReference>
<proteinExistence type="predicted"/>
<gene>
    <name evidence="2" type="ORF">F7O44_07105</name>
</gene>
<dbReference type="Proteomes" id="UP000460435">
    <property type="component" value="Unassembled WGS sequence"/>
</dbReference>
<dbReference type="NCBIfam" id="TIGR03086">
    <property type="entry name" value="TIGR03086 family metal-binding protein"/>
    <property type="match status" value="1"/>
</dbReference>
<dbReference type="InterPro" id="IPR024344">
    <property type="entry name" value="MDMPI_metal-binding"/>
</dbReference>
<protein>
    <submittedName>
        <fullName evidence="2">TIGR03086 family protein</fullName>
    </submittedName>
</protein>
<dbReference type="NCBIfam" id="TIGR03083">
    <property type="entry name" value="maleylpyruvate isomerase family mycothiol-dependent enzyme"/>
    <property type="match status" value="1"/>
</dbReference>